<proteinExistence type="predicted"/>
<protein>
    <submittedName>
        <fullName evidence="1">Uncharacterized protein</fullName>
    </submittedName>
</protein>
<organism evidence="1 2">
    <name type="scientific">Enterococcus faecalis</name>
    <name type="common">Streptococcus faecalis</name>
    <dbReference type="NCBI Taxonomy" id="1351"/>
    <lineage>
        <taxon>Bacteria</taxon>
        <taxon>Bacillati</taxon>
        <taxon>Bacillota</taxon>
        <taxon>Bacilli</taxon>
        <taxon>Lactobacillales</taxon>
        <taxon>Enterococcaceae</taxon>
        <taxon>Enterococcus</taxon>
    </lineage>
</organism>
<name>A0AC59HRB9_ENTFL</name>
<sequence length="223" mass="25183">MDKKSLVDNILADGSKEIYGYIPEKFVYNPETNEDFRQEAGALVKTDAKKAKEYLDKAKAELNGDVAIELLSRDGDSDRKVAEFIQGQLQETLPGLTINVKTVPLNNAIELMRKGDYELSVGMWGPDYQDPMTFLESSVSGNRMNYSSPTFDQLIEESTTKYANDPETRWQTLIKAEKVLVEEDAALIPLYQEARSQLVRPGVKGIQYHNFGATSTYKYAYKE</sequence>
<dbReference type="Proteomes" id="UP001317613">
    <property type="component" value="Chromosome"/>
</dbReference>
<accession>A0AC59HRB9</accession>
<evidence type="ECO:0000313" key="2">
    <source>
        <dbReference type="Proteomes" id="UP001317613"/>
    </source>
</evidence>
<dbReference type="EMBL" id="AP026729">
    <property type="protein sequence ID" value="BDQ62264.1"/>
    <property type="molecule type" value="Genomic_DNA"/>
</dbReference>
<evidence type="ECO:0000313" key="1">
    <source>
        <dbReference type="EMBL" id="BDQ62264.1"/>
    </source>
</evidence>
<reference evidence="1" key="1">
    <citation type="submission" date="2022-08" db="EMBL/GenBank/DDBJ databases">
        <title>Molecular epidemiological analysis of five strains of VanD-type vancomycin-resistant Enterococcus faecalis.</title>
        <authorList>
            <person name="Mimura K."/>
            <person name="Hashimoto Y."/>
            <person name="Tomita H."/>
        </authorList>
    </citation>
    <scope>NUCLEOTIDE SEQUENCE</scope>
    <source>
        <strain evidence="1">SVR2332</strain>
    </source>
</reference>
<gene>
    <name evidence="1" type="ORF">EfsSVR2332_23420</name>
</gene>